<protein>
    <submittedName>
        <fullName evidence="2">Lipase</fullName>
    </submittedName>
</protein>
<sequence length="401" mass="41116">MRVHTQFRRGLGVKVAAAVFATAAAIGFTAAPASAAPFMPATDSDPFYAEPAGIEGAANGDVLRVQPLPSPFPGSSAQKVLFRSTNSQGEPIAAVTTVIVPDGGARHDLLSYQPFTNSLGPQCAPSHQIFRGGLQEQQLIGLALARGVAVNIPDHLGPTSAYGAARLGGTITLDSIRAVQSSPGFRVGDSRTVLAGYSGGAMATAYAGVLAPTYAPELDLVGLSAGGTPVNLEAIARTLGVAPNPLFGLGFAASLGLEREYPNEVSLSDQLNDRGAALANQIRNACTDQIIDAGADMKIADVVNTGTLANTQAGVDALNRNSVQMFPGAPRMPVLLYQGADDQLTPTSRVLATAAHWCRQGTRVQTVIVPGDHGSTIASGVPIALSYLNDRLAGAPAPSTC</sequence>
<dbReference type="SUPFAM" id="SSF53474">
    <property type="entry name" value="alpha/beta-Hydrolases"/>
    <property type="match status" value="1"/>
</dbReference>
<feature type="signal peptide" evidence="1">
    <location>
        <begin position="1"/>
        <end position="35"/>
    </location>
</feature>
<dbReference type="InterPro" id="IPR005152">
    <property type="entry name" value="Lipase_secreted"/>
</dbReference>
<dbReference type="InterPro" id="IPR029058">
    <property type="entry name" value="AB_hydrolase_fold"/>
</dbReference>
<dbReference type="Proteomes" id="UP000225108">
    <property type="component" value="Unassembled WGS sequence"/>
</dbReference>
<dbReference type="Gene3D" id="1.10.260.130">
    <property type="match status" value="1"/>
</dbReference>
<evidence type="ECO:0000313" key="3">
    <source>
        <dbReference type="Proteomes" id="UP000225108"/>
    </source>
</evidence>
<proteinExistence type="predicted"/>
<dbReference type="PIRSF" id="PIRSF029171">
    <property type="entry name" value="Esterase_LipA"/>
    <property type="match status" value="1"/>
</dbReference>
<dbReference type="Gene3D" id="3.40.50.1820">
    <property type="entry name" value="alpha/beta hydrolase"/>
    <property type="match status" value="1"/>
</dbReference>
<dbReference type="PANTHER" id="PTHR34853">
    <property type="match status" value="1"/>
</dbReference>
<accession>A0A2G3PIW7</accession>
<dbReference type="GO" id="GO:0004806">
    <property type="term" value="F:triacylglycerol lipase activity"/>
    <property type="evidence" value="ECO:0007669"/>
    <property type="project" value="InterPro"/>
</dbReference>
<comment type="caution">
    <text evidence="2">The sequence shown here is derived from an EMBL/GenBank/DDBJ whole genome shotgun (WGS) entry which is preliminary data.</text>
</comment>
<gene>
    <name evidence="2" type="ORF">CSW57_18625</name>
</gene>
<dbReference type="GO" id="GO:0016042">
    <property type="term" value="P:lipid catabolic process"/>
    <property type="evidence" value="ECO:0007669"/>
    <property type="project" value="InterPro"/>
</dbReference>
<name>A0A2G3PIW7_WILMA</name>
<organism evidence="2 3">
    <name type="scientific">Williamsia marianensis</name>
    <dbReference type="NCBI Taxonomy" id="85044"/>
    <lineage>
        <taxon>Bacteria</taxon>
        <taxon>Bacillati</taxon>
        <taxon>Actinomycetota</taxon>
        <taxon>Actinomycetes</taxon>
        <taxon>Mycobacteriales</taxon>
        <taxon>Nocardiaceae</taxon>
        <taxon>Williamsia</taxon>
    </lineage>
</organism>
<dbReference type="Pfam" id="PF03583">
    <property type="entry name" value="LIP"/>
    <property type="match status" value="1"/>
</dbReference>
<reference evidence="2 3" key="1">
    <citation type="submission" date="2017-10" db="EMBL/GenBank/DDBJ databases">
        <title>The draft genome sequence of Williamsia sp. BULT 1.1 isolated from the semi-arid grassland soils from South Africa.</title>
        <authorList>
            <person name="Kabwe M.H."/>
            <person name="Govender N."/>
            <person name="Mutseka Lunga P."/>
            <person name="Vikram S."/>
            <person name="Makhalanyane T.P."/>
        </authorList>
    </citation>
    <scope>NUCLEOTIDE SEQUENCE [LARGE SCALE GENOMIC DNA]</scope>
    <source>
        <strain evidence="2 3">BULT 1.1</strain>
    </source>
</reference>
<feature type="chain" id="PRO_5013801017" evidence="1">
    <location>
        <begin position="36"/>
        <end position="401"/>
    </location>
</feature>
<dbReference type="PANTHER" id="PTHR34853:SF1">
    <property type="entry name" value="LIPASE 5"/>
    <property type="match status" value="1"/>
</dbReference>
<evidence type="ECO:0000256" key="1">
    <source>
        <dbReference type="SAM" id="SignalP"/>
    </source>
</evidence>
<keyword evidence="1" id="KW-0732">Signal</keyword>
<evidence type="ECO:0000313" key="2">
    <source>
        <dbReference type="EMBL" id="PHV65735.1"/>
    </source>
</evidence>
<dbReference type="AlphaFoldDB" id="A0A2G3PIW7"/>
<dbReference type="EMBL" id="PEBD01000010">
    <property type="protein sequence ID" value="PHV65735.1"/>
    <property type="molecule type" value="Genomic_DNA"/>
</dbReference>
<dbReference type="RefSeq" id="WP_099384601.1">
    <property type="nucleotide sequence ID" value="NZ_PEBD01000010.1"/>
</dbReference>